<proteinExistence type="predicted"/>
<feature type="region of interest" description="Disordered" evidence="2">
    <location>
        <begin position="238"/>
        <end position="272"/>
    </location>
</feature>
<dbReference type="InterPro" id="IPR000315">
    <property type="entry name" value="Znf_B-box"/>
</dbReference>
<dbReference type="Gene3D" id="3.30.160.60">
    <property type="entry name" value="Classic Zinc Finger"/>
    <property type="match status" value="1"/>
</dbReference>
<evidence type="ECO:0000256" key="2">
    <source>
        <dbReference type="SAM" id="MobiDB-lite"/>
    </source>
</evidence>
<accession>A0AAV7ZLM0</accession>
<evidence type="ECO:0000313" key="5">
    <source>
        <dbReference type="Proteomes" id="UP001146793"/>
    </source>
</evidence>
<evidence type="ECO:0000256" key="1">
    <source>
        <dbReference type="PROSITE-ProRule" id="PRU00024"/>
    </source>
</evidence>
<feature type="domain" description="B box-type" evidence="3">
    <location>
        <begin position="20"/>
        <end position="65"/>
    </location>
</feature>
<keyword evidence="1" id="KW-0862">Zinc</keyword>
<evidence type="ECO:0000313" key="4">
    <source>
        <dbReference type="EMBL" id="KAJ3441731.1"/>
    </source>
</evidence>
<comment type="caution">
    <text evidence="4">The sequence shown here is derived from an EMBL/GenBank/DDBJ whole genome shotgun (WGS) entry which is preliminary data.</text>
</comment>
<protein>
    <submittedName>
        <fullName evidence="4">Bonus isoform c-related</fullName>
    </submittedName>
</protein>
<feature type="compositionally biased region" description="Basic and acidic residues" evidence="2">
    <location>
        <begin position="238"/>
        <end position="265"/>
    </location>
</feature>
<dbReference type="InterPro" id="IPR043136">
    <property type="entry name" value="B30.2/SPRY_sf"/>
</dbReference>
<dbReference type="InterPro" id="IPR003877">
    <property type="entry name" value="SPRY_dom"/>
</dbReference>
<reference evidence="4" key="1">
    <citation type="submission" date="2022-08" db="EMBL/GenBank/DDBJ databases">
        <title>Novel sulphate-reducing endosymbionts in the free-living metamonad Anaeramoeba.</title>
        <authorList>
            <person name="Jerlstrom-Hultqvist J."/>
            <person name="Cepicka I."/>
            <person name="Gallot-Lavallee L."/>
            <person name="Salas-Leiva D."/>
            <person name="Curtis B.A."/>
            <person name="Zahonova K."/>
            <person name="Pipaliya S."/>
            <person name="Dacks J."/>
            <person name="Roger A.J."/>
        </authorList>
    </citation>
    <scope>NUCLEOTIDE SEQUENCE</scope>
    <source>
        <strain evidence="4">Busselton2</strain>
    </source>
</reference>
<dbReference type="PROSITE" id="PS50119">
    <property type="entry name" value="ZF_BBOX"/>
    <property type="match status" value="2"/>
</dbReference>
<dbReference type="GO" id="GO:0008270">
    <property type="term" value="F:zinc ion binding"/>
    <property type="evidence" value="ECO:0007669"/>
    <property type="project" value="UniProtKB-KW"/>
</dbReference>
<dbReference type="InterPro" id="IPR013320">
    <property type="entry name" value="ConA-like_dom_sf"/>
</dbReference>
<dbReference type="InterPro" id="IPR047153">
    <property type="entry name" value="TRIM45/56/19-like"/>
</dbReference>
<dbReference type="SMART" id="SM00336">
    <property type="entry name" value="BBOX"/>
    <property type="match status" value="2"/>
</dbReference>
<evidence type="ECO:0000259" key="3">
    <source>
        <dbReference type="PROSITE" id="PS50119"/>
    </source>
</evidence>
<dbReference type="PANTHER" id="PTHR25462:SF296">
    <property type="entry name" value="MEIOTIC P26, ISOFORM F"/>
    <property type="match status" value="1"/>
</dbReference>
<dbReference type="Gene3D" id="2.60.120.920">
    <property type="match status" value="1"/>
</dbReference>
<dbReference type="Pfam" id="PF00622">
    <property type="entry name" value="SPRY"/>
    <property type="match status" value="1"/>
</dbReference>
<dbReference type="GO" id="GO:0061630">
    <property type="term" value="F:ubiquitin protein ligase activity"/>
    <property type="evidence" value="ECO:0007669"/>
    <property type="project" value="TreeGrafter"/>
</dbReference>
<feature type="domain" description="B box-type" evidence="3">
    <location>
        <begin position="76"/>
        <end position="122"/>
    </location>
</feature>
<dbReference type="PANTHER" id="PTHR25462">
    <property type="entry name" value="BONUS, ISOFORM C-RELATED"/>
    <property type="match status" value="1"/>
</dbReference>
<dbReference type="EMBL" id="JANTQA010000029">
    <property type="protein sequence ID" value="KAJ3441731.1"/>
    <property type="molecule type" value="Genomic_DNA"/>
</dbReference>
<keyword evidence="1" id="KW-0863">Zinc-finger</keyword>
<dbReference type="Proteomes" id="UP001146793">
    <property type="component" value="Unassembled WGS sequence"/>
</dbReference>
<keyword evidence="1" id="KW-0479">Metal-binding</keyword>
<name>A0AAV7ZLM0_9EUKA</name>
<sequence length="747" mass="86970">MNSPQTKKLSYELSYPIEFISCTICEQKGQIQVEAIYVCEICNLKICKKCEEEFHSFLGHKTKPIQSSKLAQLKVPLKQYCKLHKKKFSLYCRKCKKLLCYKCAINECKAHPLLELEEASELLIKNNTPSLTDLKSLLISKETIKKELETEKELFEKTQNLLIKEINNGVEKIIQRLFAKQEELTKKIQINKQIKFREYEKNFKQITEEINIIDSFYDCLNDYSGKTGVLDKERVQELGKENGQERENDKEIHKTHEKNKKKEGEGSYSKGNGKQYFQHLRMIQMIQILSKKMKQINKTPQLNLITDESNQLNFDLKIEPILSSISELKFFSLYELEKTKIEMPSFVNVEEEFIIKLIFFDQNGIQVDCNPNIQILFENQKKKNKKKKIDKIINCNTKTNGKKRSIFKVRSKLSKAGNYNCLFNIDNHRLKVKKILVSTFKFNWNYTKIKFKPKKMHLGSSTKIYLQLFDDDKKPYTNYDNLKFKIAIAFNNNKKETVYLDLNPLGRNNTNGNNSDLIEKGIEIQKGNENENENKNENKKKIIKQNEKGNLLVANFVPKATGNYNLKYVKIGSNTFKINGLNCLVESLNKLIDHFETITDKNSIILTNNKKTVTLNKNIENGAVMGQKLYSKGKYNINFRIDKCTHESGFIHLGVITKTAQTLRFNPNESNGSCLYGLWNHNRSYGNKCKNGDLLTMFINMDDRSISYKINDIDYGVAFINIPKKLQLFIHFFSENEKITLESIEEI</sequence>
<dbReference type="SUPFAM" id="SSF57845">
    <property type="entry name" value="B-box zinc-binding domain"/>
    <property type="match status" value="1"/>
</dbReference>
<dbReference type="AlphaFoldDB" id="A0AAV7ZLM0"/>
<gene>
    <name evidence="4" type="ORF">M0812_13745</name>
</gene>
<dbReference type="CDD" id="cd11709">
    <property type="entry name" value="SPRY"/>
    <property type="match status" value="1"/>
</dbReference>
<organism evidence="4 5">
    <name type="scientific">Anaeramoeba flamelloides</name>
    <dbReference type="NCBI Taxonomy" id="1746091"/>
    <lineage>
        <taxon>Eukaryota</taxon>
        <taxon>Metamonada</taxon>
        <taxon>Anaeramoebidae</taxon>
        <taxon>Anaeramoeba</taxon>
    </lineage>
</organism>
<dbReference type="SUPFAM" id="SSF49899">
    <property type="entry name" value="Concanavalin A-like lectins/glucanases"/>
    <property type="match status" value="1"/>
</dbReference>